<sequence>ALSLGLAQRGAGDAKQKISILMASPGEHWRLARLATKSFA</sequence>
<dbReference type="EMBL" id="LXQA011154326">
    <property type="protein sequence ID" value="MCI86966.1"/>
    <property type="molecule type" value="Genomic_DNA"/>
</dbReference>
<evidence type="ECO:0000313" key="2">
    <source>
        <dbReference type="Proteomes" id="UP000265520"/>
    </source>
</evidence>
<name>A0A392VEZ9_9FABA</name>
<keyword evidence="2" id="KW-1185">Reference proteome</keyword>
<protein>
    <submittedName>
        <fullName evidence="1">Uncharacterized protein</fullName>
    </submittedName>
</protein>
<organism evidence="1 2">
    <name type="scientific">Trifolium medium</name>
    <dbReference type="NCBI Taxonomy" id="97028"/>
    <lineage>
        <taxon>Eukaryota</taxon>
        <taxon>Viridiplantae</taxon>
        <taxon>Streptophyta</taxon>
        <taxon>Embryophyta</taxon>
        <taxon>Tracheophyta</taxon>
        <taxon>Spermatophyta</taxon>
        <taxon>Magnoliopsida</taxon>
        <taxon>eudicotyledons</taxon>
        <taxon>Gunneridae</taxon>
        <taxon>Pentapetalae</taxon>
        <taxon>rosids</taxon>
        <taxon>fabids</taxon>
        <taxon>Fabales</taxon>
        <taxon>Fabaceae</taxon>
        <taxon>Papilionoideae</taxon>
        <taxon>50 kb inversion clade</taxon>
        <taxon>NPAAA clade</taxon>
        <taxon>Hologalegina</taxon>
        <taxon>IRL clade</taxon>
        <taxon>Trifolieae</taxon>
        <taxon>Trifolium</taxon>
    </lineage>
</organism>
<accession>A0A392VEZ9</accession>
<dbReference type="AlphaFoldDB" id="A0A392VEZ9"/>
<proteinExistence type="predicted"/>
<reference evidence="1 2" key="1">
    <citation type="journal article" date="2018" name="Front. Plant Sci.">
        <title>Red Clover (Trifolium pratense) and Zigzag Clover (T. medium) - A Picture of Genomic Similarities and Differences.</title>
        <authorList>
            <person name="Dluhosova J."/>
            <person name="Istvanek J."/>
            <person name="Nedelnik J."/>
            <person name="Repkova J."/>
        </authorList>
    </citation>
    <scope>NUCLEOTIDE SEQUENCE [LARGE SCALE GENOMIC DNA]</scope>
    <source>
        <strain evidence="2">cv. 10/8</strain>
        <tissue evidence="1">Leaf</tissue>
    </source>
</reference>
<dbReference type="Proteomes" id="UP000265520">
    <property type="component" value="Unassembled WGS sequence"/>
</dbReference>
<comment type="caution">
    <text evidence="1">The sequence shown here is derived from an EMBL/GenBank/DDBJ whole genome shotgun (WGS) entry which is preliminary data.</text>
</comment>
<feature type="non-terminal residue" evidence="1">
    <location>
        <position position="1"/>
    </location>
</feature>
<evidence type="ECO:0000313" key="1">
    <source>
        <dbReference type="EMBL" id="MCI86966.1"/>
    </source>
</evidence>